<dbReference type="InterPro" id="IPR029262">
    <property type="entry name" value="RPOL_N"/>
</dbReference>
<dbReference type="Gene3D" id="1.10.287.280">
    <property type="match status" value="1"/>
</dbReference>
<evidence type="ECO:0000256" key="7">
    <source>
        <dbReference type="ARBA" id="ARBA00048552"/>
    </source>
</evidence>
<dbReference type="AlphaFoldDB" id="A0A0V0R1Z1"/>
<name>A0A0V0R1Z1_PSEPJ</name>
<dbReference type="InParanoid" id="A0A0V0R1Z1"/>
<dbReference type="InterPro" id="IPR046950">
    <property type="entry name" value="DNA-dir_Rpol_C_phage-type"/>
</dbReference>
<dbReference type="InterPro" id="IPR043502">
    <property type="entry name" value="DNA/RNA_pol_sf"/>
</dbReference>
<dbReference type="Pfam" id="PF00940">
    <property type="entry name" value="RNA_pol"/>
    <property type="match status" value="1"/>
</dbReference>
<evidence type="ECO:0000259" key="9">
    <source>
        <dbReference type="SMART" id="SM01311"/>
    </source>
</evidence>
<evidence type="ECO:0000256" key="6">
    <source>
        <dbReference type="ARBA" id="ARBA00023163"/>
    </source>
</evidence>
<evidence type="ECO:0000313" key="10">
    <source>
        <dbReference type="EMBL" id="KRX08397.1"/>
    </source>
</evidence>
<dbReference type="PANTHER" id="PTHR10102:SF0">
    <property type="entry name" value="DNA-DIRECTED RNA POLYMERASE, MITOCHONDRIAL"/>
    <property type="match status" value="1"/>
</dbReference>
<accession>A0A0V0R1Z1</accession>
<dbReference type="PANTHER" id="PTHR10102">
    <property type="entry name" value="DNA-DIRECTED RNA POLYMERASE, MITOCHONDRIAL"/>
    <property type="match status" value="1"/>
</dbReference>
<dbReference type="EMBL" id="LDAU01000064">
    <property type="protein sequence ID" value="KRX08397.1"/>
    <property type="molecule type" value="Genomic_DNA"/>
</dbReference>
<dbReference type="SUPFAM" id="SSF56672">
    <property type="entry name" value="DNA/RNA polymerases"/>
    <property type="match status" value="1"/>
</dbReference>
<dbReference type="OMA" id="FRNENNF"/>
<keyword evidence="4" id="KW-0808">Transferase</keyword>
<proteinExistence type="inferred from homology"/>
<dbReference type="Pfam" id="PF14700">
    <property type="entry name" value="RPOL_N"/>
    <property type="match status" value="1"/>
</dbReference>
<comment type="caution">
    <text evidence="10">The sequence shown here is derived from an EMBL/GenBank/DDBJ whole genome shotgun (WGS) entry which is preliminary data.</text>
</comment>
<dbReference type="InterPro" id="IPR002092">
    <property type="entry name" value="DNA-dir_Rpol_phage-type"/>
</dbReference>
<dbReference type="Proteomes" id="UP000054937">
    <property type="component" value="Unassembled WGS sequence"/>
</dbReference>
<dbReference type="GO" id="GO:0034245">
    <property type="term" value="C:mitochondrial DNA-directed RNA polymerase complex"/>
    <property type="evidence" value="ECO:0007669"/>
    <property type="project" value="TreeGrafter"/>
</dbReference>
<evidence type="ECO:0000256" key="5">
    <source>
        <dbReference type="ARBA" id="ARBA00022695"/>
    </source>
</evidence>
<feature type="compositionally biased region" description="Polar residues" evidence="8">
    <location>
        <begin position="493"/>
        <end position="508"/>
    </location>
</feature>
<sequence length="1209" mass="142102">MNIIKSLKSVRKLGKNNFFVQNQKLLQNQKFLNLAGKQKHQFSNQFTSFQNDYSSQNYSFRENEIKNLENLIYSNKIDSEYEAYKKSQLNKDYSHIKVEYLQVAQKSLSNLKKLDQEILDKLCNEFYENFYPIETSEERCLPIFYQVLKEEYEKKNQGIKNKNSNQNQNKQQQYQQTISFQFEYKDISKNQADSQQNYNKKRENFGDSLESETDVEFSLKEQANNLFTDFKIAFEIVDKSFSGFLLGDITPKFLKGMDSSINKALELIENSKQSEIQLDYSFNQIIQQMYSEIRKYASMDLFKLPEKGIKYPEYESKRNLYERQLLLEEESHELALDKFSKVFEDMQNMNKTQSFEQYRKYIKQWLPNLCKIISIEQQACKFGSNQGDRRYYGQYITQISAEKLTTICLLEFLNQILNLAQRWKKESSDANQYRSSLVSKTLFDKIGKMINIELICAQYEKNLKQKEKEEVQMLIKKINQKYEEQAQEEKRNQQMNGEQSFADQVNKNQISTKTTAEDEIQRMTGYMSLKTKMEKEKFNEQIQKMRFDYKKFEDLGFPKEAQIKLAAFLVHLMKETIKIQNQDGFFIPLIVPSYKKVASSSPNNHQFVGILNINEQFLQQLLDQGDKSDAPFLHLERSLPMIFKPAKWKDSEVGGYYKRPTNLMRLPEVRTQENMQALKYTKLKQLYEILDIVGSTQWRINKKVLYLMEELWEEGGGVARIPKKNIDTKNFVYEFQLKETRSQAERKRLERKIQDQKDDHSLRCDFNLKLNQAQAFKNVSKIYFPHNIDFRGRIYPIPPHLNHMGDDRCRGLLEFAEGKRLGKNGLWWLKVHVSNLWGNDKASFDERYQWIEENLDYILKIGRDPLKHRDWLDKEDSWQAISAIMDLTEAIDSGDPENFISHMHVHQDGSCNGLQHYAALGRDIEGGRQVNLINSERPGDLYTHVAKMVQKKVEQHAMQPDHKFHEIAIKLSGNIARKTIKQTVMTSVYGVTFIGARQQIFKQLKDKSFLNHDDNESYLASHYLASQTLEAIKDLFQSATYIKQWLIRCAQLISTTQNPVSWVTPLGLPVIQPYRKASSFEVIKTQTQTISITKNPDDLPVNKTKQQSAFPPNFIHSLDSSHLMYTARECTKEGIVFASVHDSYWTHAADVERMNVILREQFVKLYSEPLLENLLKSFQKRYPDIDFPKIPERGKLDLEMVKGSSYFFN</sequence>
<comment type="catalytic activity">
    <reaction evidence="7">
        <text>RNA(n) + a ribonucleoside 5'-triphosphate = RNA(n+1) + diphosphate</text>
        <dbReference type="Rhea" id="RHEA:21248"/>
        <dbReference type="Rhea" id="RHEA-COMP:14527"/>
        <dbReference type="Rhea" id="RHEA-COMP:17342"/>
        <dbReference type="ChEBI" id="CHEBI:33019"/>
        <dbReference type="ChEBI" id="CHEBI:61557"/>
        <dbReference type="ChEBI" id="CHEBI:140395"/>
        <dbReference type="EC" id="2.7.7.6"/>
    </reaction>
</comment>
<dbReference type="Gene3D" id="1.10.150.20">
    <property type="entry name" value="5' to 3' exonuclease, C-terminal subdomain"/>
    <property type="match status" value="1"/>
</dbReference>
<keyword evidence="5" id="KW-0548">Nucleotidyltransferase</keyword>
<comment type="similarity">
    <text evidence="1">Belongs to the phage and mitochondrial RNA polymerase family.</text>
</comment>
<keyword evidence="11" id="KW-1185">Reference proteome</keyword>
<keyword evidence="3" id="KW-0240">DNA-directed RNA polymerase</keyword>
<reference evidence="10 11" key="1">
    <citation type="journal article" date="2015" name="Sci. Rep.">
        <title>Genome of the facultative scuticociliatosis pathogen Pseudocohnilembus persalinus provides insight into its virulence through horizontal gene transfer.</title>
        <authorList>
            <person name="Xiong J."/>
            <person name="Wang G."/>
            <person name="Cheng J."/>
            <person name="Tian M."/>
            <person name="Pan X."/>
            <person name="Warren A."/>
            <person name="Jiang C."/>
            <person name="Yuan D."/>
            <person name="Miao W."/>
        </authorList>
    </citation>
    <scope>NUCLEOTIDE SEQUENCE [LARGE SCALE GENOMIC DNA]</scope>
    <source>
        <strain evidence="10">36N120E</strain>
    </source>
</reference>
<evidence type="ECO:0000256" key="8">
    <source>
        <dbReference type="SAM" id="MobiDB-lite"/>
    </source>
</evidence>
<dbReference type="GO" id="GO:0003677">
    <property type="term" value="F:DNA binding"/>
    <property type="evidence" value="ECO:0007669"/>
    <property type="project" value="InterPro"/>
</dbReference>
<dbReference type="GO" id="GO:0003899">
    <property type="term" value="F:DNA-directed RNA polymerase activity"/>
    <property type="evidence" value="ECO:0007669"/>
    <property type="project" value="UniProtKB-EC"/>
</dbReference>
<dbReference type="OrthoDB" id="276422at2759"/>
<organism evidence="10 11">
    <name type="scientific">Pseudocohnilembus persalinus</name>
    <name type="common">Ciliate</name>
    <dbReference type="NCBI Taxonomy" id="266149"/>
    <lineage>
        <taxon>Eukaryota</taxon>
        <taxon>Sar</taxon>
        <taxon>Alveolata</taxon>
        <taxon>Ciliophora</taxon>
        <taxon>Intramacronucleata</taxon>
        <taxon>Oligohymenophorea</taxon>
        <taxon>Scuticociliatia</taxon>
        <taxon>Philasterida</taxon>
        <taxon>Pseudocohnilembidae</taxon>
        <taxon>Pseudocohnilembus</taxon>
    </lineage>
</organism>
<dbReference type="GO" id="GO:0006390">
    <property type="term" value="P:mitochondrial transcription"/>
    <property type="evidence" value="ECO:0007669"/>
    <property type="project" value="TreeGrafter"/>
</dbReference>
<dbReference type="SMART" id="SM01311">
    <property type="entry name" value="RPOL_N"/>
    <property type="match status" value="1"/>
</dbReference>
<evidence type="ECO:0000256" key="4">
    <source>
        <dbReference type="ARBA" id="ARBA00022679"/>
    </source>
</evidence>
<evidence type="ECO:0000256" key="1">
    <source>
        <dbReference type="ARBA" id="ARBA00009493"/>
    </source>
</evidence>
<dbReference type="FunFam" id="1.10.150.20:FF:000041">
    <property type="entry name" value="DNA-directed RNA polymerase"/>
    <property type="match status" value="1"/>
</dbReference>
<evidence type="ECO:0000313" key="11">
    <source>
        <dbReference type="Proteomes" id="UP000054937"/>
    </source>
</evidence>
<dbReference type="EC" id="2.7.7.6" evidence="2"/>
<protein>
    <recommendedName>
        <fullName evidence="2">DNA-directed RNA polymerase</fullName>
        <ecNumber evidence="2">2.7.7.6</ecNumber>
    </recommendedName>
</protein>
<gene>
    <name evidence="10" type="ORF">PPERSA_08596</name>
</gene>
<feature type="domain" description="DNA-directed RNA polymerase N-terminal" evidence="9">
    <location>
        <begin position="322"/>
        <end position="695"/>
    </location>
</feature>
<dbReference type="Gene3D" id="1.10.1320.10">
    <property type="entry name" value="DNA-directed RNA polymerase, N-terminal domain"/>
    <property type="match status" value="1"/>
</dbReference>
<dbReference type="InterPro" id="IPR037159">
    <property type="entry name" value="RNA_POL_N_sf"/>
</dbReference>
<feature type="region of interest" description="Disordered" evidence="8">
    <location>
        <begin position="486"/>
        <end position="508"/>
    </location>
</feature>
<keyword evidence="6" id="KW-0804">Transcription</keyword>
<evidence type="ECO:0000256" key="3">
    <source>
        <dbReference type="ARBA" id="ARBA00022478"/>
    </source>
</evidence>
<dbReference type="PROSITE" id="PS00489">
    <property type="entry name" value="RNA_POL_PHAGE_2"/>
    <property type="match status" value="1"/>
</dbReference>
<evidence type="ECO:0000256" key="2">
    <source>
        <dbReference type="ARBA" id="ARBA00012418"/>
    </source>
</evidence>